<dbReference type="Gene3D" id="1.20.1050.10">
    <property type="match status" value="1"/>
</dbReference>
<name>A0A1W0XDI3_HYPEX</name>
<dbReference type="SUPFAM" id="SSF47616">
    <property type="entry name" value="GST C-terminal domain-like"/>
    <property type="match status" value="1"/>
</dbReference>
<evidence type="ECO:0000259" key="4">
    <source>
        <dbReference type="PROSITE" id="PS50404"/>
    </source>
</evidence>
<dbReference type="OrthoDB" id="4951845at2759"/>
<evidence type="ECO:0000259" key="5">
    <source>
        <dbReference type="PROSITE" id="PS50405"/>
    </source>
</evidence>
<dbReference type="GO" id="GO:0005737">
    <property type="term" value="C:cytoplasm"/>
    <property type="evidence" value="ECO:0007669"/>
    <property type="project" value="InterPro"/>
</dbReference>
<dbReference type="InterPro" id="IPR005442">
    <property type="entry name" value="GST_omega"/>
</dbReference>
<comment type="catalytic activity">
    <reaction evidence="3">
        <text>methylarsonate + 2 glutathione + H(+) = methylarsonous acid + glutathione disulfide + H2O</text>
        <dbReference type="Rhea" id="RHEA:15969"/>
        <dbReference type="ChEBI" id="CHEBI:15377"/>
        <dbReference type="ChEBI" id="CHEBI:15378"/>
        <dbReference type="ChEBI" id="CHEBI:17826"/>
        <dbReference type="ChEBI" id="CHEBI:33409"/>
        <dbReference type="ChEBI" id="CHEBI:57925"/>
        <dbReference type="ChEBI" id="CHEBI:58297"/>
        <dbReference type="EC" id="1.20.4.2"/>
    </reaction>
</comment>
<dbReference type="FunFam" id="3.40.30.10:FF:000123">
    <property type="entry name" value="Glutathione transferase o1"/>
    <property type="match status" value="1"/>
</dbReference>
<dbReference type="SUPFAM" id="SSF52833">
    <property type="entry name" value="Thioredoxin-like"/>
    <property type="match status" value="1"/>
</dbReference>
<dbReference type="GO" id="GO:0045174">
    <property type="term" value="F:glutathione dehydrogenase (ascorbate) activity"/>
    <property type="evidence" value="ECO:0007669"/>
    <property type="project" value="UniProtKB-UniRule"/>
</dbReference>
<dbReference type="SFLD" id="SFLDG00358">
    <property type="entry name" value="Main_(cytGST)"/>
    <property type="match status" value="1"/>
</dbReference>
<evidence type="ECO:0000256" key="2">
    <source>
        <dbReference type="ARBA" id="ARBA00023002"/>
    </source>
</evidence>
<dbReference type="EC" id="1.20.4.2" evidence="3"/>
<keyword evidence="3" id="KW-0808">Transferase</keyword>
<dbReference type="InterPro" id="IPR036249">
    <property type="entry name" value="Thioredoxin-like_sf"/>
</dbReference>
<dbReference type="InterPro" id="IPR004045">
    <property type="entry name" value="Glutathione_S-Trfase_N"/>
</dbReference>
<protein>
    <recommendedName>
        <fullName evidence="3">Glutathione S-transferase omega</fullName>
        <shortName evidence="3">GSTO</shortName>
        <ecNumber evidence="3">1.20.4.2</ecNumber>
        <ecNumber evidence="3">1.8.5.1</ecNumber>
        <ecNumber evidence="3">2.5.1.18</ecNumber>
    </recommendedName>
    <alternativeName>
        <fullName evidence="3">Glutathione-dependent dehydroascorbate reductase</fullName>
    </alternativeName>
    <alternativeName>
        <fullName evidence="3">Monomethylarsonic acid reductase</fullName>
    </alternativeName>
</protein>
<dbReference type="FunFam" id="1.20.1050.10:FF:000009">
    <property type="entry name" value="Glutathione S-transferase omega-1"/>
    <property type="match status" value="1"/>
</dbReference>
<comment type="catalytic activity">
    <reaction evidence="3">
        <text>L-dehydroascorbate + 2 glutathione = glutathione disulfide + L-ascorbate</text>
        <dbReference type="Rhea" id="RHEA:24424"/>
        <dbReference type="ChEBI" id="CHEBI:38290"/>
        <dbReference type="ChEBI" id="CHEBI:57925"/>
        <dbReference type="ChEBI" id="CHEBI:58297"/>
        <dbReference type="ChEBI" id="CHEBI:58539"/>
        <dbReference type="EC" id="1.8.5.1"/>
    </reaction>
</comment>
<dbReference type="EMBL" id="MTYJ01000002">
    <property type="protein sequence ID" value="OQV25545.1"/>
    <property type="molecule type" value="Genomic_DNA"/>
</dbReference>
<dbReference type="InterPro" id="IPR036282">
    <property type="entry name" value="Glutathione-S-Trfase_C_sf"/>
</dbReference>
<keyword evidence="7" id="KW-1185">Reference proteome</keyword>
<sequence length="234" mass="26338">MGVPGESKQFKAGSTLPKLNDKGLTVFSMRFCPYAERVRLLLNVKHVPYEVVNIDLKSKPEWFLERNPLGKVPAIEEPGKKPLFESLVLAEYLDEQYPGSRQVVPKDAYEKARQKVLIEVLAQKVTVPFYGAFLRNEYDALSAALDDVEKQFLGSKFFAGDNQGYVDLMVWPWFERLPALASLSEGAFDFSSARYPKLVAWSEALLSDPDIKATTYSKELFAQFIKGRDGDAGL</sequence>
<evidence type="ECO:0000313" key="6">
    <source>
        <dbReference type="EMBL" id="OQV25545.1"/>
    </source>
</evidence>
<accession>A0A1W0XDI3</accession>
<comment type="catalytic activity">
    <reaction evidence="3">
        <text>RX + glutathione = an S-substituted glutathione + a halide anion + H(+)</text>
        <dbReference type="Rhea" id="RHEA:16437"/>
        <dbReference type="ChEBI" id="CHEBI:15378"/>
        <dbReference type="ChEBI" id="CHEBI:16042"/>
        <dbReference type="ChEBI" id="CHEBI:17792"/>
        <dbReference type="ChEBI" id="CHEBI:57925"/>
        <dbReference type="ChEBI" id="CHEBI:90779"/>
        <dbReference type="EC" id="2.5.1.18"/>
    </reaction>
</comment>
<keyword evidence="2 3" id="KW-0560">Oxidoreductase</keyword>
<evidence type="ECO:0000256" key="3">
    <source>
        <dbReference type="RuleBase" id="RU368071"/>
    </source>
</evidence>
<dbReference type="Pfam" id="PF13417">
    <property type="entry name" value="GST_N_3"/>
    <property type="match status" value="1"/>
</dbReference>
<dbReference type="AlphaFoldDB" id="A0A1W0XDI3"/>
<dbReference type="PRINTS" id="PR01625">
    <property type="entry name" value="GSTRNSFRASEO"/>
</dbReference>
<feature type="domain" description="GST C-terminal" evidence="5">
    <location>
        <begin position="107"/>
        <end position="224"/>
    </location>
</feature>
<proteinExistence type="inferred from homology"/>
<dbReference type="PROSITE" id="PS50405">
    <property type="entry name" value="GST_CTER"/>
    <property type="match status" value="1"/>
</dbReference>
<evidence type="ECO:0000256" key="1">
    <source>
        <dbReference type="ARBA" id="ARBA00011067"/>
    </source>
</evidence>
<feature type="domain" description="GST N-terminal" evidence="4">
    <location>
        <begin position="22"/>
        <end position="101"/>
    </location>
</feature>
<dbReference type="InterPro" id="IPR040079">
    <property type="entry name" value="Glutathione_S-Trfase"/>
</dbReference>
<dbReference type="PROSITE" id="PS50404">
    <property type="entry name" value="GST_NTER"/>
    <property type="match status" value="1"/>
</dbReference>
<comment type="caution">
    <text evidence="6">The sequence shown here is derived from an EMBL/GenBank/DDBJ whole genome shotgun (WGS) entry which is preliminary data.</text>
</comment>
<dbReference type="GO" id="GO:0006749">
    <property type="term" value="P:glutathione metabolic process"/>
    <property type="evidence" value="ECO:0007669"/>
    <property type="project" value="UniProtKB-UniRule"/>
</dbReference>
<dbReference type="Pfam" id="PF13410">
    <property type="entry name" value="GST_C_2"/>
    <property type="match status" value="1"/>
</dbReference>
<dbReference type="GO" id="GO:0004364">
    <property type="term" value="F:glutathione transferase activity"/>
    <property type="evidence" value="ECO:0007669"/>
    <property type="project" value="UniProtKB-UniRule"/>
</dbReference>
<comment type="similarity">
    <text evidence="1 3">Belongs to the GST superfamily. Omega family.</text>
</comment>
<evidence type="ECO:0000313" key="7">
    <source>
        <dbReference type="Proteomes" id="UP000192578"/>
    </source>
</evidence>
<gene>
    <name evidence="6" type="ORF">BV898_00483</name>
</gene>
<dbReference type="InterPro" id="IPR050983">
    <property type="entry name" value="GST_Omega/HSP26"/>
</dbReference>
<dbReference type="EC" id="1.8.5.1" evidence="3"/>
<dbReference type="PANTHER" id="PTHR43968">
    <property type="match status" value="1"/>
</dbReference>
<reference evidence="7" key="1">
    <citation type="submission" date="2017-01" db="EMBL/GenBank/DDBJ databases">
        <title>Comparative genomics of anhydrobiosis in the tardigrade Hypsibius dujardini.</title>
        <authorList>
            <person name="Yoshida Y."/>
            <person name="Koutsovoulos G."/>
            <person name="Laetsch D."/>
            <person name="Stevens L."/>
            <person name="Kumar S."/>
            <person name="Horikawa D."/>
            <person name="Ishino K."/>
            <person name="Komine S."/>
            <person name="Tomita M."/>
            <person name="Blaxter M."/>
            <person name="Arakawa K."/>
        </authorList>
    </citation>
    <scope>NUCLEOTIDE SEQUENCE [LARGE SCALE GENOMIC DNA]</scope>
    <source>
        <strain evidence="7">Z151</strain>
    </source>
</reference>
<dbReference type="EC" id="2.5.1.18" evidence="3"/>
<comment type="function">
    <text evidence="3">Exhibits glutathione-dependent thiol transferase activity. Has high dehydroascorbate reductase activity and may contribute to the recycling of ascorbic acid. Participates in the biotransformation of inorganic arsenic and reduces monomethylarsonic acid (MMA).</text>
</comment>
<dbReference type="Gene3D" id="3.40.30.10">
    <property type="entry name" value="Glutaredoxin"/>
    <property type="match status" value="1"/>
</dbReference>
<dbReference type="Proteomes" id="UP000192578">
    <property type="component" value="Unassembled WGS sequence"/>
</dbReference>
<organism evidence="6 7">
    <name type="scientific">Hypsibius exemplaris</name>
    <name type="common">Freshwater tardigrade</name>
    <dbReference type="NCBI Taxonomy" id="2072580"/>
    <lineage>
        <taxon>Eukaryota</taxon>
        <taxon>Metazoa</taxon>
        <taxon>Ecdysozoa</taxon>
        <taxon>Tardigrada</taxon>
        <taxon>Eutardigrada</taxon>
        <taxon>Parachela</taxon>
        <taxon>Hypsibioidea</taxon>
        <taxon>Hypsibiidae</taxon>
        <taxon>Hypsibius</taxon>
    </lineage>
</organism>
<dbReference type="InterPro" id="IPR010987">
    <property type="entry name" value="Glutathione-S-Trfase_C-like"/>
</dbReference>
<dbReference type="SFLD" id="SFLDS00019">
    <property type="entry name" value="Glutathione_Transferase_(cytos"/>
    <property type="match status" value="1"/>
</dbReference>
<dbReference type="GO" id="GO:0050610">
    <property type="term" value="F:methylarsonate reductase activity"/>
    <property type="evidence" value="ECO:0007669"/>
    <property type="project" value="UniProtKB-UniRule"/>
</dbReference>
<dbReference type="PANTHER" id="PTHR43968:SF6">
    <property type="entry name" value="GLUTATHIONE S-TRANSFERASE OMEGA"/>
    <property type="match status" value="1"/>
</dbReference>